<keyword evidence="2" id="KW-1185">Reference proteome</keyword>
<name>A0A1I0Q4D7_9BACT</name>
<dbReference type="AlphaFoldDB" id="A0A1I0Q4D7"/>
<dbReference type="EMBL" id="FOJG01000001">
    <property type="protein sequence ID" value="SEW21664.1"/>
    <property type="molecule type" value="Genomic_DNA"/>
</dbReference>
<sequence length="53" mass="6360">MGKRVHVKAEKYRSQRVICDFNFSMKQVKTGKKRLFSFSELRHHGYFQEVSPI</sequence>
<reference evidence="2" key="1">
    <citation type="submission" date="2016-10" db="EMBL/GenBank/DDBJ databases">
        <authorList>
            <person name="Varghese N."/>
            <person name="Submissions S."/>
        </authorList>
    </citation>
    <scope>NUCLEOTIDE SEQUENCE [LARGE SCALE GENOMIC DNA]</scope>
    <source>
        <strain evidence="2">DSM 3695</strain>
    </source>
</reference>
<dbReference type="Proteomes" id="UP000199310">
    <property type="component" value="Unassembled WGS sequence"/>
</dbReference>
<dbReference type="STRING" id="29529.SAMN04488122_1208"/>
<dbReference type="RefSeq" id="WP_177192057.1">
    <property type="nucleotide sequence ID" value="NZ_FOJG01000001.1"/>
</dbReference>
<evidence type="ECO:0000313" key="2">
    <source>
        <dbReference type="Proteomes" id="UP000199310"/>
    </source>
</evidence>
<gene>
    <name evidence="1" type="ORF">SAMN04488122_1208</name>
</gene>
<proteinExistence type="predicted"/>
<evidence type="ECO:0000313" key="1">
    <source>
        <dbReference type="EMBL" id="SEW21664.1"/>
    </source>
</evidence>
<organism evidence="1 2">
    <name type="scientific">Chitinophaga arvensicola</name>
    <dbReference type="NCBI Taxonomy" id="29529"/>
    <lineage>
        <taxon>Bacteria</taxon>
        <taxon>Pseudomonadati</taxon>
        <taxon>Bacteroidota</taxon>
        <taxon>Chitinophagia</taxon>
        <taxon>Chitinophagales</taxon>
        <taxon>Chitinophagaceae</taxon>
        <taxon>Chitinophaga</taxon>
    </lineage>
</organism>
<accession>A0A1I0Q4D7</accession>
<protein>
    <submittedName>
        <fullName evidence="1">Uncharacterized protein</fullName>
    </submittedName>
</protein>